<evidence type="ECO:0000256" key="1">
    <source>
        <dbReference type="ARBA" id="ARBA00004651"/>
    </source>
</evidence>
<evidence type="ECO:0000259" key="8">
    <source>
        <dbReference type="PROSITE" id="PS50006"/>
    </source>
</evidence>
<evidence type="ECO:0000313" key="9">
    <source>
        <dbReference type="EMBL" id="GEC12488.1"/>
    </source>
</evidence>
<dbReference type="InterPro" id="IPR008984">
    <property type="entry name" value="SMAD_FHA_dom_sf"/>
</dbReference>
<keyword evidence="10" id="KW-1185">Reference proteome</keyword>
<dbReference type="PANTHER" id="PTHR36115">
    <property type="entry name" value="PROLINE-RICH ANTIGEN HOMOLOG-RELATED"/>
    <property type="match status" value="1"/>
</dbReference>
<comment type="subcellular location">
    <subcellularLocation>
        <location evidence="1">Cell membrane</location>
        <topology evidence="1">Multi-pass membrane protein</topology>
    </subcellularLocation>
</comment>
<name>A0ABQ0RL03_GLUNI</name>
<keyword evidence="5 7" id="KW-1133">Transmembrane helix</keyword>
<feature type="transmembrane region" description="Helical" evidence="7">
    <location>
        <begin position="32"/>
        <end position="52"/>
    </location>
</feature>
<evidence type="ECO:0000313" key="10">
    <source>
        <dbReference type="Proteomes" id="UP000316242"/>
    </source>
</evidence>
<organism evidence="9 10">
    <name type="scientific">Glutamicibacter nicotianae</name>
    <name type="common">Arthrobacter nicotianae</name>
    <dbReference type="NCBI Taxonomy" id="37929"/>
    <lineage>
        <taxon>Bacteria</taxon>
        <taxon>Bacillati</taxon>
        <taxon>Actinomycetota</taxon>
        <taxon>Actinomycetes</taxon>
        <taxon>Micrococcales</taxon>
        <taxon>Micrococcaceae</taxon>
        <taxon>Glutamicibacter</taxon>
    </lineage>
</organism>
<evidence type="ECO:0000256" key="6">
    <source>
        <dbReference type="ARBA" id="ARBA00023136"/>
    </source>
</evidence>
<feature type="transmembrane region" description="Helical" evidence="7">
    <location>
        <begin position="59"/>
        <end position="81"/>
    </location>
</feature>
<dbReference type="EMBL" id="BJNE01000005">
    <property type="protein sequence ID" value="GEC12488.1"/>
    <property type="molecule type" value="Genomic_DNA"/>
</dbReference>
<evidence type="ECO:0000256" key="5">
    <source>
        <dbReference type="ARBA" id="ARBA00022989"/>
    </source>
</evidence>
<keyword evidence="4 7" id="KW-0812">Transmembrane</keyword>
<accession>A0ABQ0RL03</accession>
<evidence type="ECO:0000256" key="3">
    <source>
        <dbReference type="ARBA" id="ARBA00022553"/>
    </source>
</evidence>
<dbReference type="Pfam" id="PF06271">
    <property type="entry name" value="RDD"/>
    <property type="match status" value="1"/>
</dbReference>
<dbReference type="Proteomes" id="UP000316242">
    <property type="component" value="Unassembled WGS sequence"/>
</dbReference>
<dbReference type="InterPro" id="IPR010432">
    <property type="entry name" value="RDD"/>
</dbReference>
<dbReference type="PROSITE" id="PS50006">
    <property type="entry name" value="FHA_DOMAIN"/>
    <property type="match status" value="1"/>
</dbReference>
<proteinExistence type="predicted"/>
<dbReference type="Gene3D" id="2.60.200.20">
    <property type="match status" value="1"/>
</dbReference>
<dbReference type="CDD" id="cd00060">
    <property type="entry name" value="FHA"/>
    <property type="match status" value="1"/>
</dbReference>
<feature type="domain" description="FHA" evidence="8">
    <location>
        <begin position="254"/>
        <end position="313"/>
    </location>
</feature>
<dbReference type="Pfam" id="PF00498">
    <property type="entry name" value="FHA"/>
    <property type="match status" value="1"/>
</dbReference>
<protein>
    <recommendedName>
        <fullName evidence="8">FHA domain-containing protein</fullName>
    </recommendedName>
</protein>
<keyword evidence="2" id="KW-1003">Cell membrane</keyword>
<gene>
    <name evidence="9" type="ORF">ANI01nite_16910</name>
</gene>
<dbReference type="SUPFAM" id="SSF49879">
    <property type="entry name" value="SMAD/FHA domain"/>
    <property type="match status" value="1"/>
</dbReference>
<feature type="transmembrane region" description="Helical" evidence="7">
    <location>
        <begin position="112"/>
        <end position="139"/>
    </location>
</feature>
<keyword evidence="3" id="KW-0597">Phosphoprotein</keyword>
<dbReference type="InterPro" id="IPR000253">
    <property type="entry name" value="FHA_dom"/>
</dbReference>
<sequence>MDVVSAAALARSSMLGMHPAEARLRIWSYLIDYAVSLAALLPAGIGYVIFLVTGHYSTVPLVLSGVSALLLLVYLVVLLMMNSRKGSSPGKAAMRLRATRLDPFAAPGFGRILLASFVFLLSHLIPVIGPLLMLLSCLFDRDHHRSWLDKIAQTYVVDIRKGLDPTNSRALARTEYLLSRPDRDISEHLPSLGTSAEDDIYDDAAVPARPRSTAGIVGAQNSDWHSPAAPQTGTVRRAAFAFDDGSYLPVPESGLIGRAPQATEESGNELLVALKDPERLLSKTHLAFGCDGANAWIMDLGSSNGTQVTAASRAPRNAPPNVRLHLNDGDVVQIGSRTFRITFQETAK</sequence>
<reference evidence="9 10" key="1">
    <citation type="submission" date="2019-06" db="EMBL/GenBank/DDBJ databases">
        <title>Whole genome shotgun sequence of Glutamicibacter nicotianae NBRC 14234.</title>
        <authorList>
            <person name="Hosoyama A."/>
            <person name="Uohara A."/>
            <person name="Ohji S."/>
            <person name="Ichikawa N."/>
        </authorList>
    </citation>
    <scope>NUCLEOTIDE SEQUENCE [LARGE SCALE GENOMIC DNA]</scope>
    <source>
        <strain evidence="9 10">NBRC 14234</strain>
    </source>
</reference>
<keyword evidence="6 7" id="KW-0472">Membrane</keyword>
<evidence type="ECO:0000256" key="4">
    <source>
        <dbReference type="ARBA" id="ARBA00022692"/>
    </source>
</evidence>
<evidence type="ECO:0000256" key="7">
    <source>
        <dbReference type="SAM" id="Phobius"/>
    </source>
</evidence>
<dbReference type="InterPro" id="IPR051791">
    <property type="entry name" value="Pra-immunoreactive"/>
</dbReference>
<evidence type="ECO:0000256" key="2">
    <source>
        <dbReference type="ARBA" id="ARBA00022475"/>
    </source>
</evidence>
<dbReference type="RefSeq" id="WP_141357366.1">
    <property type="nucleotide sequence ID" value="NZ_BAAAWM010000001.1"/>
</dbReference>
<comment type="caution">
    <text evidence="9">The sequence shown here is derived from an EMBL/GenBank/DDBJ whole genome shotgun (WGS) entry which is preliminary data.</text>
</comment>
<dbReference type="PANTHER" id="PTHR36115:SF4">
    <property type="entry name" value="MEMBRANE PROTEIN"/>
    <property type="match status" value="1"/>
</dbReference>